<feature type="transmembrane region" description="Helical" evidence="2">
    <location>
        <begin position="326"/>
        <end position="346"/>
    </location>
</feature>
<keyword evidence="2" id="KW-1133">Transmembrane helix</keyword>
<gene>
    <name evidence="3" type="ORF">EDD18DRAFT_1107301</name>
</gene>
<dbReference type="Proteomes" id="UP001175228">
    <property type="component" value="Unassembled WGS sequence"/>
</dbReference>
<proteinExistence type="predicted"/>
<keyword evidence="2" id="KW-0472">Membrane</keyword>
<evidence type="ECO:0000313" key="4">
    <source>
        <dbReference type="Proteomes" id="UP001175228"/>
    </source>
</evidence>
<dbReference type="AlphaFoldDB" id="A0AA39Q2N4"/>
<sequence>MGDKGKLADDMSWLDNTSQGFLLYSMLLRVRDSLELYDMLAREKKGLGGAMHLAPGFLRNSNWNEVTWNFSIKESSYMRATEVTAWVQHSLCIPSQNLDPSESFQIFYEVHVVNHNNFSEQFKTLENYQLQIIKHYWYNSSDSLSELEDSDSDGDFVESEHSNFDSCSTGEEDADVSQYSSGLPIAKLKEWQSILRETLLNQHFTMDECTKVANIIHDMRHVHVLNWQHKVWKSAVQKTGLASVLEHISSPDFLPKSGNPHSEYLFRCFCLQKALGAILTKWTPRHIAEGWKEDEELFQPCSLGSVIPPHGAIGNSGISPWQGQSFINIFLGLFGLLVIVLAPMAWKIIGAFKFQCAKALFTDLKDYLHKNEGKLVFDDAQLCTIINRTCELDVEKERYNSWLHQNQPGSRNKDKGHKTKQAMETMQTATDKSKKTKKRKRHKAPKITEYTSLLACVKCTNLPASKKCTQMLEIKWKDLADADIVGHGISLADPENCMVPHETMMPIKCDPEIVKNCQGLTYLLVANASIEPFMEAEKCIASIDHQLDEGGPIEDGAEDTFYWVRHSSSPTLYHLPLKRGKRLGSFMEGDMTGTGSCQPSGGARADIYQPYSALDSTSPAEINTWFDIAMDDMYLWEGARHADPALVRTIWGYYIVTQPNMICHRPVHKQIWEQMLVLVHINLPPSGIFGRPGNMLMSAEPI</sequence>
<name>A0AA39Q2N4_9AGAR</name>
<evidence type="ECO:0000313" key="3">
    <source>
        <dbReference type="EMBL" id="KAK0494271.1"/>
    </source>
</evidence>
<comment type="caution">
    <text evidence="3">The sequence shown here is derived from an EMBL/GenBank/DDBJ whole genome shotgun (WGS) entry which is preliminary data.</text>
</comment>
<accession>A0AA39Q2N4</accession>
<keyword evidence="2" id="KW-0812">Transmembrane</keyword>
<protein>
    <submittedName>
        <fullName evidence="3">Uncharacterized protein</fullName>
    </submittedName>
</protein>
<feature type="region of interest" description="Disordered" evidence="1">
    <location>
        <begin position="403"/>
        <end position="442"/>
    </location>
</feature>
<reference evidence="3" key="1">
    <citation type="submission" date="2023-06" db="EMBL/GenBank/DDBJ databases">
        <authorList>
            <consortium name="Lawrence Berkeley National Laboratory"/>
            <person name="Ahrendt S."/>
            <person name="Sahu N."/>
            <person name="Indic B."/>
            <person name="Wong-Bajracharya J."/>
            <person name="Merenyi Z."/>
            <person name="Ke H.-M."/>
            <person name="Monk M."/>
            <person name="Kocsube S."/>
            <person name="Drula E."/>
            <person name="Lipzen A."/>
            <person name="Balint B."/>
            <person name="Henrissat B."/>
            <person name="Andreopoulos B."/>
            <person name="Martin F.M."/>
            <person name="Harder C.B."/>
            <person name="Rigling D."/>
            <person name="Ford K.L."/>
            <person name="Foster G.D."/>
            <person name="Pangilinan J."/>
            <person name="Papanicolaou A."/>
            <person name="Barry K."/>
            <person name="LaButti K."/>
            <person name="Viragh M."/>
            <person name="Koriabine M."/>
            <person name="Yan M."/>
            <person name="Riley R."/>
            <person name="Champramary S."/>
            <person name="Plett K.L."/>
            <person name="Tsai I.J."/>
            <person name="Slot J."/>
            <person name="Sipos G."/>
            <person name="Plett J."/>
            <person name="Nagy L.G."/>
            <person name="Grigoriev I.V."/>
        </authorList>
    </citation>
    <scope>NUCLEOTIDE SEQUENCE</scope>
    <source>
        <strain evidence="3">HWK02</strain>
    </source>
</reference>
<evidence type="ECO:0000256" key="1">
    <source>
        <dbReference type="SAM" id="MobiDB-lite"/>
    </source>
</evidence>
<evidence type="ECO:0000256" key="2">
    <source>
        <dbReference type="SAM" id="Phobius"/>
    </source>
</evidence>
<keyword evidence="4" id="KW-1185">Reference proteome</keyword>
<dbReference type="EMBL" id="JAUEPU010000021">
    <property type="protein sequence ID" value="KAK0494271.1"/>
    <property type="molecule type" value="Genomic_DNA"/>
</dbReference>
<organism evidence="3 4">
    <name type="scientific">Armillaria luteobubalina</name>
    <dbReference type="NCBI Taxonomy" id="153913"/>
    <lineage>
        <taxon>Eukaryota</taxon>
        <taxon>Fungi</taxon>
        <taxon>Dikarya</taxon>
        <taxon>Basidiomycota</taxon>
        <taxon>Agaricomycotina</taxon>
        <taxon>Agaricomycetes</taxon>
        <taxon>Agaricomycetidae</taxon>
        <taxon>Agaricales</taxon>
        <taxon>Marasmiineae</taxon>
        <taxon>Physalacriaceae</taxon>
        <taxon>Armillaria</taxon>
    </lineage>
</organism>